<feature type="transmembrane region" description="Helical" evidence="6">
    <location>
        <begin position="35"/>
        <end position="57"/>
    </location>
</feature>
<organism evidence="7">
    <name type="scientific">Sphingomonas psychrotolerans</name>
    <dbReference type="NCBI Taxonomy" id="1327635"/>
    <lineage>
        <taxon>Bacteria</taxon>
        <taxon>Pseudomonadati</taxon>
        <taxon>Pseudomonadota</taxon>
        <taxon>Alphaproteobacteria</taxon>
        <taxon>Sphingomonadales</taxon>
        <taxon>Sphingomonadaceae</taxon>
        <taxon>Sphingomonas</taxon>
    </lineage>
</organism>
<dbReference type="Pfam" id="PF01169">
    <property type="entry name" value="GDT1"/>
    <property type="match status" value="2"/>
</dbReference>
<comment type="similarity">
    <text evidence="2 6">Belongs to the GDT1 family.</text>
</comment>
<keyword evidence="5 6" id="KW-0472">Membrane</keyword>
<evidence type="ECO:0000313" key="7">
    <source>
        <dbReference type="EMBL" id="MDT8760358.1"/>
    </source>
</evidence>
<evidence type="ECO:0000256" key="3">
    <source>
        <dbReference type="ARBA" id="ARBA00022692"/>
    </source>
</evidence>
<comment type="subcellular location">
    <subcellularLocation>
        <location evidence="1 6">Membrane</location>
        <topology evidence="1 6">Multi-pass membrane protein</topology>
    </subcellularLocation>
</comment>
<evidence type="ECO:0000256" key="1">
    <source>
        <dbReference type="ARBA" id="ARBA00004141"/>
    </source>
</evidence>
<proteinExistence type="inferred from homology"/>
<feature type="transmembrane region" description="Helical" evidence="6">
    <location>
        <begin position="163"/>
        <end position="184"/>
    </location>
</feature>
<dbReference type="PANTHER" id="PTHR12608:SF1">
    <property type="entry name" value="TRANSMEMBRANE PROTEIN 165"/>
    <property type="match status" value="1"/>
</dbReference>
<gene>
    <name evidence="7" type="ORF">MZO42_16780</name>
</gene>
<feature type="transmembrane region" description="Helical" evidence="6">
    <location>
        <begin position="69"/>
        <end position="89"/>
    </location>
</feature>
<evidence type="ECO:0000256" key="2">
    <source>
        <dbReference type="ARBA" id="ARBA00009190"/>
    </source>
</evidence>
<dbReference type="EMBL" id="JALMLT010000004">
    <property type="protein sequence ID" value="MDT8760358.1"/>
    <property type="molecule type" value="Genomic_DNA"/>
</dbReference>
<name>A0ABU3N7I7_9SPHN</name>
<keyword evidence="3 6" id="KW-0812">Transmembrane</keyword>
<feature type="transmembrane region" description="Helical" evidence="6">
    <location>
        <begin position="120"/>
        <end position="148"/>
    </location>
</feature>
<evidence type="ECO:0000256" key="6">
    <source>
        <dbReference type="RuleBase" id="RU365102"/>
    </source>
</evidence>
<evidence type="ECO:0000256" key="4">
    <source>
        <dbReference type="ARBA" id="ARBA00022989"/>
    </source>
</evidence>
<comment type="caution">
    <text evidence="7">The sequence shown here is derived from an EMBL/GenBank/DDBJ whole genome shotgun (WGS) entry which is preliminary data.</text>
</comment>
<protein>
    <recommendedName>
        <fullName evidence="6">GDT1 family protein</fullName>
    </recommendedName>
</protein>
<evidence type="ECO:0000256" key="5">
    <source>
        <dbReference type="ARBA" id="ARBA00023136"/>
    </source>
</evidence>
<reference evidence="7" key="1">
    <citation type="submission" date="2022-04" db="EMBL/GenBank/DDBJ databases">
        <title>Tomato heritable bacteria conferring resistance against bacterial wilt.</title>
        <authorList>
            <person name="Yin J."/>
        </authorList>
    </citation>
    <scope>NUCLEOTIDE SEQUENCE</scope>
    <source>
        <strain evidence="7">Cra20</strain>
    </source>
</reference>
<accession>A0ABU3N7I7</accession>
<sequence>METLMPAFLLALLAQPGDRPTLLTAILADRFGRPLTVALAAGLAHGGGSVLAALAGAPMASGLTPEARSFLLAIALLAGAVTGLIPTTLPSRLERWRFGSFVTPLLGVFVLALGEQTQFFTFALAAGGVPWLAATGTTLGALVVALAAVSQGEAGWRELPLRWLRYGASAIFLIAGIIIGLGALRLTG</sequence>
<feature type="transmembrane region" description="Helical" evidence="6">
    <location>
        <begin position="95"/>
        <end position="113"/>
    </location>
</feature>
<keyword evidence="4 6" id="KW-1133">Transmembrane helix</keyword>
<dbReference type="InterPro" id="IPR001727">
    <property type="entry name" value="GDT1-like"/>
</dbReference>
<dbReference type="PANTHER" id="PTHR12608">
    <property type="entry name" value="TRANSMEMBRANE PROTEIN HTP-1 RELATED"/>
    <property type="match status" value="1"/>
</dbReference>